<dbReference type="Proteomes" id="UP001309876">
    <property type="component" value="Unassembled WGS sequence"/>
</dbReference>
<dbReference type="SMART" id="SM00906">
    <property type="entry name" value="Fungal_trans"/>
    <property type="match status" value="1"/>
</dbReference>
<dbReference type="Pfam" id="PF04082">
    <property type="entry name" value="Fungal_trans"/>
    <property type="match status" value="1"/>
</dbReference>
<dbReference type="InterPro" id="IPR051127">
    <property type="entry name" value="Fungal_SecMet_Regulators"/>
</dbReference>
<feature type="domain" description="Xylanolytic transcriptional activator regulatory" evidence="4">
    <location>
        <begin position="9"/>
        <end position="83"/>
    </location>
</feature>
<dbReference type="EMBL" id="JAVRRJ010000018">
    <property type="protein sequence ID" value="KAK5080230.1"/>
    <property type="molecule type" value="Genomic_DNA"/>
</dbReference>
<dbReference type="GO" id="GO:0003677">
    <property type="term" value="F:DNA binding"/>
    <property type="evidence" value="ECO:0007669"/>
    <property type="project" value="InterPro"/>
</dbReference>
<evidence type="ECO:0000259" key="4">
    <source>
        <dbReference type="SMART" id="SM00906"/>
    </source>
</evidence>
<keyword evidence="2" id="KW-0804">Transcription</keyword>
<comment type="caution">
    <text evidence="5">The sequence shown here is derived from an EMBL/GenBank/DDBJ whole genome shotgun (WGS) entry which is preliminary data.</text>
</comment>
<evidence type="ECO:0000313" key="6">
    <source>
        <dbReference type="Proteomes" id="UP001309876"/>
    </source>
</evidence>
<name>A0AAN7Q763_9EURO</name>
<evidence type="ECO:0000256" key="3">
    <source>
        <dbReference type="ARBA" id="ARBA00023242"/>
    </source>
</evidence>
<evidence type="ECO:0000256" key="2">
    <source>
        <dbReference type="ARBA" id="ARBA00023163"/>
    </source>
</evidence>
<keyword evidence="6" id="KW-1185">Reference proteome</keyword>
<sequence length="368" mass="41245">MIYGRPNSAYLKLGEGCRKAFAMGLHQDTQYAEDTTPHTREEKRATLWSLVFLERWVSFWMGRPSCSMSISIQAPLPSQSPVIYCLANISSIVEDIGHNIYGAPLSSAVQLWESAQQIRVKLQNIEKLSESVLGYPLDGQLSGPPLDIGQVFVMNFLCHVWMITFRPFLVIMHRWKQSSNAGSRDSTASQQLPAVLWWLPEARQLAVNYAHRLVEVFTTAAQLDGLVKGLSFSVSFLESACGLLYYDAVGSGQCIDAHLKSLEKANDCFINMLEKGPVKTVTIMTQRLLRQLQKAKDTDQERNDQPHQYPTIAQSTLGANQSVSDARANASSSLEQDQFGLQTDFDPSEFVWVPDLEDYFTSSLQSFM</sequence>
<organism evidence="5 6">
    <name type="scientific">Lithohypha guttulata</name>
    <dbReference type="NCBI Taxonomy" id="1690604"/>
    <lineage>
        <taxon>Eukaryota</taxon>
        <taxon>Fungi</taxon>
        <taxon>Dikarya</taxon>
        <taxon>Ascomycota</taxon>
        <taxon>Pezizomycotina</taxon>
        <taxon>Eurotiomycetes</taxon>
        <taxon>Chaetothyriomycetidae</taxon>
        <taxon>Chaetothyriales</taxon>
        <taxon>Trichomeriaceae</taxon>
        <taxon>Lithohypha</taxon>
    </lineage>
</organism>
<dbReference type="PANTHER" id="PTHR47424:SF14">
    <property type="entry name" value="ZINC FINGER PROTEIN GRT1"/>
    <property type="match status" value="1"/>
</dbReference>
<reference evidence="5 6" key="1">
    <citation type="submission" date="2023-08" db="EMBL/GenBank/DDBJ databases">
        <title>Black Yeasts Isolated from many extreme environments.</title>
        <authorList>
            <person name="Coleine C."/>
            <person name="Stajich J.E."/>
            <person name="Selbmann L."/>
        </authorList>
    </citation>
    <scope>NUCLEOTIDE SEQUENCE [LARGE SCALE GENOMIC DNA]</scope>
    <source>
        <strain evidence="5 6">CCFEE 5910</strain>
    </source>
</reference>
<dbReference type="InterPro" id="IPR007219">
    <property type="entry name" value="XnlR_reg_dom"/>
</dbReference>
<proteinExistence type="predicted"/>
<protein>
    <recommendedName>
        <fullName evidence="4">Xylanolytic transcriptional activator regulatory domain-containing protein</fullName>
    </recommendedName>
</protein>
<dbReference type="AlphaFoldDB" id="A0AAN7Q763"/>
<keyword evidence="3" id="KW-0539">Nucleus</keyword>
<dbReference type="GO" id="GO:0006351">
    <property type="term" value="P:DNA-templated transcription"/>
    <property type="evidence" value="ECO:0007669"/>
    <property type="project" value="InterPro"/>
</dbReference>
<gene>
    <name evidence="5" type="ORF">LTR05_008743</name>
</gene>
<dbReference type="PANTHER" id="PTHR47424">
    <property type="entry name" value="REGULATORY PROTEIN GAL4"/>
    <property type="match status" value="1"/>
</dbReference>
<dbReference type="GO" id="GO:0008270">
    <property type="term" value="F:zinc ion binding"/>
    <property type="evidence" value="ECO:0007669"/>
    <property type="project" value="InterPro"/>
</dbReference>
<evidence type="ECO:0000313" key="5">
    <source>
        <dbReference type="EMBL" id="KAK5080230.1"/>
    </source>
</evidence>
<dbReference type="CDD" id="cd12148">
    <property type="entry name" value="fungal_TF_MHR"/>
    <property type="match status" value="1"/>
</dbReference>
<accession>A0AAN7Q763</accession>
<keyword evidence="1" id="KW-0805">Transcription regulation</keyword>
<evidence type="ECO:0000256" key="1">
    <source>
        <dbReference type="ARBA" id="ARBA00023015"/>
    </source>
</evidence>